<sequence length="281" mass="31741">MHHTKARTSVYPGSNLQRFPVPDNLVTWKEPFPNYTPVDYTAPSVLKRPVWADPDTRQETVDPPLLFNKLDKAYNVDRTSYTGMYEIKNNVPLNPFGRTGLEGRGLLGRWGPNHAADPVVTRWKRDNKGNKVLQGGKPILEFVAIKRKDTGEWAIPGGMVDPGDTVSITLKKEFGEEAMNSMEVSQEEKDKLHAQLTECFKTGHNIYSGYVDDPRNTDNAWMETHAVNYHDESGNTFNQFRLQAGDDAGAVAWTPISHDLNLYASHADIVRQVAEYHHAFF</sequence>
<dbReference type="eggNOG" id="KOG4195">
    <property type="taxonomic scope" value="Eukaryota"/>
</dbReference>
<protein>
    <recommendedName>
        <fullName evidence="1">Nudix hydrolase domain-containing protein</fullName>
    </recommendedName>
</protein>
<dbReference type="Gene3D" id="3.90.79.10">
    <property type="entry name" value="Nucleoside Triphosphate Pyrophosphohydrolase"/>
    <property type="match status" value="1"/>
</dbReference>
<reference evidence="2 3" key="1">
    <citation type="journal article" date="2007" name="Science">
        <title>Sea anemone genome reveals ancestral eumetazoan gene repertoire and genomic organization.</title>
        <authorList>
            <person name="Putnam N.H."/>
            <person name="Srivastava M."/>
            <person name="Hellsten U."/>
            <person name="Dirks B."/>
            <person name="Chapman J."/>
            <person name="Salamov A."/>
            <person name="Terry A."/>
            <person name="Shapiro H."/>
            <person name="Lindquist E."/>
            <person name="Kapitonov V.V."/>
            <person name="Jurka J."/>
            <person name="Genikhovich G."/>
            <person name="Grigoriev I.V."/>
            <person name="Lucas S.M."/>
            <person name="Steele R.E."/>
            <person name="Finnerty J.R."/>
            <person name="Technau U."/>
            <person name="Martindale M.Q."/>
            <person name="Rokhsar D.S."/>
        </authorList>
    </citation>
    <scope>NUCLEOTIDE SEQUENCE [LARGE SCALE GENOMIC DNA]</scope>
    <source>
        <strain evidence="3">CH2 X CH6</strain>
    </source>
</reference>
<dbReference type="GO" id="GO:0047631">
    <property type="term" value="F:ADP-ribose diphosphatase activity"/>
    <property type="evidence" value="ECO:0007669"/>
    <property type="project" value="InterPro"/>
</dbReference>
<evidence type="ECO:0000259" key="1">
    <source>
        <dbReference type="PROSITE" id="PS51462"/>
    </source>
</evidence>
<proteinExistence type="predicted"/>
<dbReference type="InterPro" id="IPR039989">
    <property type="entry name" value="NUDT9"/>
</dbReference>
<dbReference type="Pfam" id="PF25969">
    <property type="entry name" value="NUDT9_N"/>
    <property type="match status" value="1"/>
</dbReference>
<gene>
    <name evidence="2" type="ORF">NEMVEDRAFT_v1g136849</name>
</gene>
<dbReference type="Pfam" id="PF00293">
    <property type="entry name" value="NUDIX"/>
    <property type="match status" value="1"/>
</dbReference>
<dbReference type="PROSITE" id="PS51462">
    <property type="entry name" value="NUDIX"/>
    <property type="match status" value="1"/>
</dbReference>
<dbReference type="HOGENOM" id="CLU_067226_0_0_1"/>
<dbReference type="InParanoid" id="A7SXK7"/>
<dbReference type="PANTHER" id="PTHR13030">
    <property type="entry name" value="NUDIX HYDROLASE"/>
    <property type="match status" value="1"/>
</dbReference>
<dbReference type="KEGG" id="nve:5502481"/>
<evidence type="ECO:0000313" key="2">
    <source>
        <dbReference type="EMBL" id="EDO31558.1"/>
    </source>
</evidence>
<dbReference type="PhylomeDB" id="A7SXK7"/>
<dbReference type="InterPro" id="IPR015797">
    <property type="entry name" value="NUDIX_hydrolase-like_dom_sf"/>
</dbReference>
<dbReference type="AlphaFoldDB" id="A7SXK7"/>
<feature type="domain" description="Nudix hydrolase" evidence="1">
    <location>
        <begin position="123"/>
        <end position="276"/>
    </location>
</feature>
<keyword evidence="3" id="KW-1185">Reference proteome</keyword>
<dbReference type="FunFam" id="3.90.79.10:FF:000021">
    <property type="entry name" value="ADP-ribose pyrophosphatase, mitochondrial isoform X1"/>
    <property type="match status" value="1"/>
</dbReference>
<dbReference type="PANTHER" id="PTHR13030:SF8">
    <property type="entry name" value="ADP-RIBOSE PYROPHOSPHATASE, MITOCHONDRIAL"/>
    <property type="match status" value="1"/>
</dbReference>
<dbReference type="OMA" id="VQVYQGY"/>
<dbReference type="EMBL" id="DS469890">
    <property type="protein sequence ID" value="EDO31558.1"/>
    <property type="molecule type" value="Genomic_DNA"/>
</dbReference>
<dbReference type="Proteomes" id="UP000001593">
    <property type="component" value="Unassembled WGS sequence"/>
</dbReference>
<organism evidence="2 3">
    <name type="scientific">Nematostella vectensis</name>
    <name type="common">Starlet sea anemone</name>
    <dbReference type="NCBI Taxonomy" id="45351"/>
    <lineage>
        <taxon>Eukaryota</taxon>
        <taxon>Metazoa</taxon>
        <taxon>Cnidaria</taxon>
        <taxon>Anthozoa</taxon>
        <taxon>Hexacorallia</taxon>
        <taxon>Actiniaria</taxon>
        <taxon>Edwardsiidae</taxon>
        <taxon>Nematostella</taxon>
    </lineage>
</organism>
<dbReference type="STRING" id="45351.A7SXK7"/>
<dbReference type="CDD" id="cd03670">
    <property type="entry name" value="NUDIX_ADPRase_Nudt9"/>
    <property type="match status" value="1"/>
</dbReference>
<accession>A7SXK7</accession>
<name>A7SXK7_NEMVE</name>
<evidence type="ECO:0000313" key="3">
    <source>
        <dbReference type="Proteomes" id="UP000001593"/>
    </source>
</evidence>
<dbReference type="SUPFAM" id="SSF55811">
    <property type="entry name" value="Nudix"/>
    <property type="match status" value="1"/>
</dbReference>
<dbReference type="InterPro" id="IPR000086">
    <property type="entry name" value="NUDIX_hydrolase_dom"/>
</dbReference>
<dbReference type="OrthoDB" id="9972248at2759"/>